<sequence>MRPLRGLMINADEADGVSATMKLVVQNLSAHRWPLPSMNGVAAIVHACAGAADPTSNYIYQRIGYRPVCDFTQYALKAPTRRQREDQSNSKVTISGSPSLTPMTR</sequence>
<gene>
    <name evidence="2" type="ORF">ENQ20_18125</name>
</gene>
<evidence type="ECO:0000313" key="2">
    <source>
        <dbReference type="EMBL" id="HDX33378.1"/>
    </source>
</evidence>
<feature type="compositionally biased region" description="Polar residues" evidence="1">
    <location>
        <begin position="89"/>
        <end position="105"/>
    </location>
</feature>
<feature type="region of interest" description="Disordered" evidence="1">
    <location>
        <begin position="80"/>
        <end position="105"/>
    </location>
</feature>
<dbReference type="AlphaFoldDB" id="A0A7C1FRN6"/>
<dbReference type="EMBL" id="DSMG01000191">
    <property type="protein sequence ID" value="HDX33378.1"/>
    <property type="molecule type" value="Genomic_DNA"/>
</dbReference>
<proteinExistence type="predicted"/>
<reference evidence="2" key="1">
    <citation type="journal article" date="2020" name="mSystems">
        <title>Genome- and Community-Level Interaction Insights into Carbon Utilization and Element Cycling Functions of Hydrothermarchaeota in Hydrothermal Sediment.</title>
        <authorList>
            <person name="Zhou Z."/>
            <person name="Liu Y."/>
            <person name="Xu W."/>
            <person name="Pan J."/>
            <person name="Luo Z.H."/>
            <person name="Li M."/>
        </authorList>
    </citation>
    <scope>NUCLEOTIDE SEQUENCE [LARGE SCALE GENOMIC DNA]</scope>
    <source>
        <strain evidence="2">SpSt-289</strain>
    </source>
</reference>
<name>A0A7C1FRN6_9CHLR</name>
<protein>
    <submittedName>
        <fullName evidence="2">Uncharacterized protein</fullName>
    </submittedName>
</protein>
<comment type="caution">
    <text evidence="2">The sequence shown here is derived from an EMBL/GenBank/DDBJ whole genome shotgun (WGS) entry which is preliminary data.</text>
</comment>
<organism evidence="2">
    <name type="scientific">Caldilinea aerophila</name>
    <dbReference type="NCBI Taxonomy" id="133453"/>
    <lineage>
        <taxon>Bacteria</taxon>
        <taxon>Bacillati</taxon>
        <taxon>Chloroflexota</taxon>
        <taxon>Caldilineae</taxon>
        <taxon>Caldilineales</taxon>
        <taxon>Caldilineaceae</taxon>
        <taxon>Caldilinea</taxon>
    </lineage>
</organism>
<accession>A0A7C1FRN6</accession>
<evidence type="ECO:0000256" key="1">
    <source>
        <dbReference type="SAM" id="MobiDB-lite"/>
    </source>
</evidence>